<dbReference type="EMBL" id="CYZR01000002">
    <property type="protein sequence ID" value="CUN66567.1"/>
    <property type="molecule type" value="Genomic_DNA"/>
</dbReference>
<gene>
    <name evidence="2" type="ORF">ERS852473_00789</name>
</gene>
<sequence length="261" mass="29896">MFVKEVEKYLKSRTGKYGFFFEDLYSGYSYGYNENVKLISAGCMKLPIAVALMKCEEEGNIDYLQKIRVNSSDKVYGTGIIHEFGEKEYTVFELLVAMLIQSDNTAANKIIDMVSMDKINETIKELGMINTKLNRKTADERNYISGIENYTSAKDLCILWKNLYNKTYLNENNSQMLIDILARQQIKNKLALYITDDYKYEISSKTGDKKGVENDTALIHTNKGDFTFTVMSSDIPNSVYGTITLAKTGKMIWDNIMNKWS</sequence>
<organism evidence="2 3">
    <name type="scientific">Sarcina ventriculi</name>
    <name type="common">Clostridium ventriculi</name>
    <dbReference type="NCBI Taxonomy" id="1267"/>
    <lineage>
        <taxon>Bacteria</taxon>
        <taxon>Bacillati</taxon>
        <taxon>Bacillota</taxon>
        <taxon>Clostridia</taxon>
        <taxon>Eubacteriales</taxon>
        <taxon>Clostridiaceae</taxon>
        <taxon>Sarcina</taxon>
    </lineage>
</organism>
<reference evidence="2 3" key="1">
    <citation type="submission" date="2015-09" db="EMBL/GenBank/DDBJ databases">
        <authorList>
            <consortium name="Pathogen Informatics"/>
            <person name="Wu L."/>
            <person name="Ma J."/>
        </authorList>
    </citation>
    <scope>NUCLEOTIDE SEQUENCE [LARGE SCALE GENOMIC DNA]</scope>
    <source>
        <strain evidence="2 3">2789STDY5834858</strain>
    </source>
</reference>
<dbReference type="PANTHER" id="PTHR35333">
    <property type="entry name" value="BETA-LACTAMASE"/>
    <property type="match status" value="1"/>
</dbReference>
<evidence type="ECO:0000313" key="3">
    <source>
        <dbReference type="Proteomes" id="UP000095488"/>
    </source>
</evidence>
<dbReference type="InterPro" id="IPR000871">
    <property type="entry name" value="Beta-lactam_class-A"/>
</dbReference>
<comment type="caution">
    <text evidence="2">The sequence shown here is derived from an EMBL/GenBank/DDBJ whole genome shotgun (WGS) entry which is preliminary data.</text>
</comment>
<dbReference type="Proteomes" id="UP000095488">
    <property type="component" value="Unassembled WGS sequence"/>
</dbReference>
<accession>A0ABP2AQD5</accession>
<dbReference type="PANTHER" id="PTHR35333:SF3">
    <property type="entry name" value="BETA-LACTAMASE-TYPE TRANSPEPTIDASE FOLD CONTAINING PROTEIN"/>
    <property type="match status" value="1"/>
</dbReference>
<dbReference type="SUPFAM" id="SSF56601">
    <property type="entry name" value="beta-lactamase/transpeptidase-like"/>
    <property type="match status" value="1"/>
</dbReference>
<proteinExistence type="predicted"/>
<name>A0ABP2AQD5_SARVE</name>
<dbReference type="InterPro" id="IPR045155">
    <property type="entry name" value="Beta-lactam_cat"/>
</dbReference>
<protein>
    <submittedName>
        <fullName evidence="2">Beta-lactamase TEM</fullName>
    </submittedName>
</protein>
<evidence type="ECO:0000313" key="2">
    <source>
        <dbReference type="EMBL" id="CUN66567.1"/>
    </source>
</evidence>
<dbReference type="InterPro" id="IPR012338">
    <property type="entry name" value="Beta-lactam/transpept-like"/>
</dbReference>
<keyword evidence="3" id="KW-1185">Reference proteome</keyword>
<dbReference type="Pfam" id="PF13354">
    <property type="entry name" value="Beta-lactamase2"/>
    <property type="match status" value="1"/>
</dbReference>
<evidence type="ECO:0000259" key="1">
    <source>
        <dbReference type="Pfam" id="PF13354"/>
    </source>
</evidence>
<dbReference type="Gene3D" id="3.40.710.10">
    <property type="entry name" value="DD-peptidase/beta-lactamase superfamily"/>
    <property type="match status" value="1"/>
</dbReference>
<feature type="domain" description="Beta-lactamase class A catalytic" evidence="1">
    <location>
        <begin position="18"/>
        <end position="231"/>
    </location>
</feature>